<dbReference type="Gene3D" id="1.10.150.240">
    <property type="entry name" value="Putative phosphatase, domain 2"/>
    <property type="match status" value="1"/>
</dbReference>
<organism evidence="2 3">
    <name type="scientific">Candidatus Cryptobacteroides excrementipullorum</name>
    <dbReference type="NCBI Taxonomy" id="2840761"/>
    <lineage>
        <taxon>Bacteria</taxon>
        <taxon>Pseudomonadati</taxon>
        <taxon>Bacteroidota</taxon>
        <taxon>Bacteroidia</taxon>
        <taxon>Bacteroidales</taxon>
        <taxon>Candidatus Cryptobacteroides</taxon>
    </lineage>
</organism>
<dbReference type="InterPro" id="IPR023214">
    <property type="entry name" value="HAD_sf"/>
</dbReference>
<evidence type="ECO:0000313" key="3">
    <source>
        <dbReference type="Proteomes" id="UP000823771"/>
    </source>
</evidence>
<dbReference type="InterPro" id="IPR023198">
    <property type="entry name" value="PGP-like_dom2"/>
</dbReference>
<evidence type="ECO:0000256" key="1">
    <source>
        <dbReference type="ARBA" id="ARBA00022801"/>
    </source>
</evidence>
<sequence length="239" mass="27419">MYMEQLKGLEDKIKVIAFDADDTLWETQTYFDEAEERLCSVLAEYGDSQYIKEELFKTETQNMDELGYGVMAFTLSMIETALRLSSDRIPAERIAEIYAAGRTLLRIPATPLPGVSGTLEKISRSRRYRTIVITKGNMLDQENKLGRSGLKPFFDHVEIVSGKNEKTYSDILEFLDVRAQEFLMVGNSFKSDISPVLKIGGYGAYIPFHTTWQHERTDEYDHPKLFRLESFSGLERLVL</sequence>
<comment type="caution">
    <text evidence="2">The sequence shown here is derived from an EMBL/GenBank/DDBJ whole genome shotgun (WGS) entry which is preliminary data.</text>
</comment>
<dbReference type="AlphaFoldDB" id="A0A9D9NKZ2"/>
<dbReference type="Gene3D" id="3.40.50.1000">
    <property type="entry name" value="HAD superfamily/HAD-like"/>
    <property type="match status" value="1"/>
</dbReference>
<dbReference type="Pfam" id="PF00702">
    <property type="entry name" value="Hydrolase"/>
    <property type="match status" value="1"/>
</dbReference>
<proteinExistence type="predicted"/>
<dbReference type="InterPro" id="IPR036412">
    <property type="entry name" value="HAD-like_sf"/>
</dbReference>
<accession>A0A9D9NKZ2</accession>
<protein>
    <submittedName>
        <fullName evidence="2">HAD hydrolase-like protein</fullName>
    </submittedName>
</protein>
<reference evidence="2" key="1">
    <citation type="submission" date="2020-10" db="EMBL/GenBank/DDBJ databases">
        <authorList>
            <person name="Gilroy R."/>
        </authorList>
    </citation>
    <scope>NUCLEOTIDE SEQUENCE</scope>
    <source>
        <strain evidence="2">2478</strain>
    </source>
</reference>
<dbReference type="PANTHER" id="PTHR43316:SF8">
    <property type="entry name" value="HAD FAMILY HYDROLASE"/>
    <property type="match status" value="1"/>
</dbReference>
<evidence type="ECO:0000313" key="2">
    <source>
        <dbReference type="EMBL" id="MBO8477574.1"/>
    </source>
</evidence>
<name>A0A9D9NKZ2_9BACT</name>
<dbReference type="SUPFAM" id="SSF56784">
    <property type="entry name" value="HAD-like"/>
    <property type="match status" value="1"/>
</dbReference>
<dbReference type="Proteomes" id="UP000823771">
    <property type="component" value="Unassembled WGS sequence"/>
</dbReference>
<dbReference type="GO" id="GO:0016787">
    <property type="term" value="F:hydrolase activity"/>
    <property type="evidence" value="ECO:0007669"/>
    <property type="project" value="UniProtKB-KW"/>
</dbReference>
<dbReference type="SFLD" id="SFLDS00003">
    <property type="entry name" value="Haloacid_Dehalogenase"/>
    <property type="match status" value="1"/>
</dbReference>
<gene>
    <name evidence="2" type="ORF">IAB80_01555</name>
</gene>
<dbReference type="InterPro" id="IPR051540">
    <property type="entry name" value="S-2-haloacid_dehalogenase"/>
</dbReference>
<keyword evidence="1 2" id="KW-0378">Hydrolase</keyword>
<reference evidence="2" key="2">
    <citation type="journal article" date="2021" name="PeerJ">
        <title>Extensive microbial diversity within the chicken gut microbiome revealed by metagenomics and culture.</title>
        <authorList>
            <person name="Gilroy R."/>
            <person name="Ravi A."/>
            <person name="Getino M."/>
            <person name="Pursley I."/>
            <person name="Horton D.L."/>
            <person name="Alikhan N.F."/>
            <person name="Baker D."/>
            <person name="Gharbi K."/>
            <person name="Hall N."/>
            <person name="Watson M."/>
            <person name="Adriaenssens E.M."/>
            <person name="Foster-Nyarko E."/>
            <person name="Jarju S."/>
            <person name="Secka A."/>
            <person name="Antonio M."/>
            <person name="Oren A."/>
            <person name="Chaudhuri R.R."/>
            <person name="La Ragione R."/>
            <person name="Hildebrand F."/>
            <person name="Pallen M.J."/>
        </authorList>
    </citation>
    <scope>NUCLEOTIDE SEQUENCE</scope>
    <source>
        <strain evidence="2">2478</strain>
    </source>
</reference>
<dbReference type="PANTHER" id="PTHR43316">
    <property type="entry name" value="HYDROLASE, HALOACID DELAHOGENASE-RELATED"/>
    <property type="match status" value="1"/>
</dbReference>
<dbReference type="SFLD" id="SFLDG01129">
    <property type="entry name" value="C1.5:_HAD__Beta-PGM__Phosphata"/>
    <property type="match status" value="1"/>
</dbReference>
<dbReference type="EMBL" id="JADILZ010000017">
    <property type="protein sequence ID" value="MBO8477574.1"/>
    <property type="molecule type" value="Genomic_DNA"/>
</dbReference>